<accession>A0AAV6R6F7</accession>
<dbReference type="AlphaFoldDB" id="A0AAV6R6F7"/>
<evidence type="ECO:0000313" key="1">
    <source>
        <dbReference type="EMBL" id="KAG7500630.1"/>
    </source>
</evidence>
<evidence type="ECO:0000313" key="2">
    <source>
        <dbReference type="Proteomes" id="UP000693946"/>
    </source>
</evidence>
<dbReference type="Proteomes" id="UP000693946">
    <property type="component" value="Linkage Group LG20"/>
</dbReference>
<reference evidence="1 2" key="1">
    <citation type="journal article" date="2021" name="Sci. Rep.">
        <title>Chromosome anchoring in Senegalese sole (Solea senegalensis) reveals sex-associated markers and genome rearrangements in flatfish.</title>
        <authorList>
            <person name="Guerrero-Cozar I."/>
            <person name="Gomez-Garrido J."/>
            <person name="Berbel C."/>
            <person name="Martinez-Blanch J.F."/>
            <person name="Alioto T."/>
            <person name="Claros M.G."/>
            <person name="Gagnaire P.A."/>
            <person name="Manchado M."/>
        </authorList>
    </citation>
    <scope>NUCLEOTIDE SEQUENCE [LARGE SCALE GENOMIC DNA]</scope>
    <source>
        <strain evidence="1">Sse05_10M</strain>
    </source>
</reference>
<comment type="caution">
    <text evidence="1">The sequence shown here is derived from an EMBL/GenBank/DDBJ whole genome shotgun (WGS) entry which is preliminary data.</text>
</comment>
<organism evidence="1 2">
    <name type="scientific">Solea senegalensis</name>
    <name type="common">Senegalese sole</name>
    <dbReference type="NCBI Taxonomy" id="28829"/>
    <lineage>
        <taxon>Eukaryota</taxon>
        <taxon>Metazoa</taxon>
        <taxon>Chordata</taxon>
        <taxon>Craniata</taxon>
        <taxon>Vertebrata</taxon>
        <taxon>Euteleostomi</taxon>
        <taxon>Actinopterygii</taxon>
        <taxon>Neopterygii</taxon>
        <taxon>Teleostei</taxon>
        <taxon>Neoteleostei</taxon>
        <taxon>Acanthomorphata</taxon>
        <taxon>Carangaria</taxon>
        <taxon>Pleuronectiformes</taxon>
        <taxon>Pleuronectoidei</taxon>
        <taxon>Soleidae</taxon>
        <taxon>Solea</taxon>
    </lineage>
</organism>
<name>A0AAV6R6F7_SOLSE</name>
<sequence length="89" mass="9871">MAVVTTFDSPSCCMPCQDKSTIKLKFSILSVNKWRRLSPGVPIFHGVSSNVFPFGFFVCFRAAPGAGSTGKNIQPLQRLGFRLTYPKRK</sequence>
<dbReference type="EMBL" id="JAGKHQ010000013">
    <property type="protein sequence ID" value="KAG7500630.1"/>
    <property type="molecule type" value="Genomic_DNA"/>
</dbReference>
<gene>
    <name evidence="1" type="ORF">JOB18_024920</name>
</gene>
<keyword evidence="2" id="KW-1185">Reference proteome</keyword>
<proteinExistence type="predicted"/>
<protein>
    <submittedName>
        <fullName evidence="1">Uncharacterized protein</fullName>
    </submittedName>
</protein>